<comment type="caution">
    <text evidence="2">The sequence shown here is derived from an EMBL/GenBank/DDBJ whole genome shotgun (WGS) entry which is preliminary data.</text>
</comment>
<feature type="compositionally biased region" description="Polar residues" evidence="1">
    <location>
        <begin position="253"/>
        <end position="264"/>
    </location>
</feature>
<feature type="region of interest" description="Disordered" evidence="1">
    <location>
        <begin position="1098"/>
        <end position="1321"/>
    </location>
</feature>
<feature type="compositionally biased region" description="Low complexity" evidence="1">
    <location>
        <begin position="1098"/>
        <end position="1112"/>
    </location>
</feature>
<feature type="compositionally biased region" description="Polar residues" evidence="1">
    <location>
        <begin position="858"/>
        <end position="867"/>
    </location>
</feature>
<feature type="region of interest" description="Disordered" evidence="1">
    <location>
        <begin position="81"/>
        <end position="167"/>
    </location>
</feature>
<feature type="compositionally biased region" description="Polar residues" evidence="1">
    <location>
        <begin position="1232"/>
        <end position="1241"/>
    </location>
</feature>
<feature type="compositionally biased region" description="Low complexity" evidence="1">
    <location>
        <begin position="1190"/>
        <end position="1208"/>
    </location>
</feature>
<feature type="compositionally biased region" description="Polar residues" evidence="1">
    <location>
        <begin position="531"/>
        <end position="551"/>
    </location>
</feature>
<feature type="compositionally biased region" description="Polar residues" evidence="1">
    <location>
        <begin position="1"/>
        <end position="10"/>
    </location>
</feature>
<accession>A0ABR2X4G9</accession>
<feature type="region of interest" description="Disordered" evidence="1">
    <location>
        <begin position="595"/>
        <end position="898"/>
    </location>
</feature>
<feature type="compositionally biased region" description="Polar residues" evidence="1">
    <location>
        <begin position="1154"/>
        <end position="1189"/>
    </location>
</feature>
<feature type="region of interest" description="Disordered" evidence="1">
    <location>
        <begin position="531"/>
        <end position="559"/>
    </location>
</feature>
<name>A0ABR2X4G9_9FUNG</name>
<feature type="compositionally biased region" description="Polar residues" evidence="1">
    <location>
        <begin position="875"/>
        <end position="889"/>
    </location>
</feature>
<sequence length="1321" mass="137140">MPSTLKNTSKGFADDNEEVSGQVILDSEAGPSRHPLRSKKLRQNMPYARTKKNLERNAPEEEGGFLNSVKSILSLKWLRNSPTKSHISPVAENEENVDSDSEQSSNMDAVDNDNQEHHDDPIDVNRDTIRSRKDLVIDSDKGKKVSTKNSGESLYPRVPSFDSTKLTPLRDSNVSMVEASQPPSTQGDAEIIEYVRRVGRESLAKKQAMVSDDLYTSKSPFRFAKQRVQVPTRTPNRSSVAGLNSVGRRPFSRNLSPGSPGSEQQTKRRKTVEPSANEMSDRFGTPQFPFTPSEARRIMENIESISSPFSEAKRSTTTSSSLRQSSTKRSILLEDDIAPPTKALSVPLSLPGLPYSKSRRAVSKAPSRLSEVSEFLSSVNEKKKKISQQLEAKKSIESDVSNTTDSNSTDELSANNATTVEDHSPSKTDFSFGSPVALSDIKAPSLPVEFKRTEVEKPVDESSHTLKKYSLKMKTFSTRQHGSSNRFSARDEDLDSGEEDETLKTIAPAPLLNTSGGFGFATPKTPSVTTTNFLGSATSDISTSANKTPQSESDKGSSILGNTEAFTSAISSAPSLGNTEVKSSTLSGFSFGSLSPSVTTESLTTDKSASVLTSPETPSNIPTQTKLAGFSFGNSISSTDVSTTEKSEVTNSGFSFSSPKKSEKPAGFSFGSSPIVSEDKSSTSELSNKDVSGSTKPSFGSLGGTSSETVTSSKPGFSFSSPAIEEIKTPTFAFGTSDKTEPKLTNNQLDTNATKDKNEHETKTPSFSFGAPSVSVPSKPVASESATPSNPTFTFGTPVANDKPLGFGSQVPASSTDDSTANKPEETQPKSTGFTFGAPSTTPSGPPEPKASGFTFGGASTSLTNKPVSDVPTFSFGTNDSTPTNTSEPKSGFSFGGVKAATGEEGSKIAGFTFGDSAASSNSTEPKPSGFSFNSTNTSDAKTTSFSFGAPASQSEESTLVASTNTPVDSKSTFTFGTPAASSSSSQPGFTFGTPTTQTAKPSSFSFGAPSSTVSETPKANEDKPAFGGFGTTDSKSSFTFGTSTAGTSTPAFGGFGASQPSTTVDSKPAPFAFGSANTQAQPSGFTFGAPATQATTFSTTTPSQATPAPFTFGTSNSNDAMSSTPPTGFGGFGANSSTPAATTPNPPAPFAFGSSNSSGPSTATGFSFGASTSQPPSMSFGGSNSGANTSSFAFGSTSTTGFGASSAQPQPQTTAFGANSNSNFSFGASQPAASQPSTFAFGSGNGQAGSAPGNGFNFNGTPSQPAPFAFGASTPAAQPSFGFNGTPASAAQPAAPGGFNMGSSTVPAGRKIARPKRRTR</sequence>
<feature type="region of interest" description="Disordered" evidence="1">
    <location>
        <begin position="913"/>
        <end position="1032"/>
    </location>
</feature>
<feature type="region of interest" description="Disordered" evidence="1">
    <location>
        <begin position="1"/>
        <end position="65"/>
    </location>
</feature>
<dbReference type="EMBL" id="JASJQH010000009">
    <property type="protein sequence ID" value="KAK9768679.1"/>
    <property type="molecule type" value="Genomic_DNA"/>
</dbReference>
<feature type="compositionally biased region" description="Polar residues" evidence="1">
    <location>
        <begin position="598"/>
        <end position="642"/>
    </location>
</feature>
<feature type="region of interest" description="Disordered" evidence="1">
    <location>
        <begin position="390"/>
        <end position="427"/>
    </location>
</feature>
<feature type="compositionally biased region" description="Polar residues" evidence="1">
    <location>
        <begin position="1113"/>
        <end position="1127"/>
    </location>
</feature>
<feature type="compositionally biased region" description="Basic residues" evidence="1">
    <location>
        <begin position="1312"/>
        <end position="1321"/>
    </location>
</feature>
<proteinExistence type="predicted"/>
<feature type="compositionally biased region" description="Polar residues" evidence="1">
    <location>
        <begin position="743"/>
        <end position="752"/>
    </location>
</feature>
<feature type="compositionally biased region" description="Polar residues" evidence="1">
    <location>
        <begin position="683"/>
        <end position="721"/>
    </location>
</feature>
<reference evidence="2 3" key="1">
    <citation type="submission" date="2023-04" db="EMBL/GenBank/DDBJ databases">
        <title>Genome of Basidiobolus ranarum AG-B5.</title>
        <authorList>
            <person name="Stajich J.E."/>
            <person name="Carter-House D."/>
            <person name="Gryganskyi A."/>
        </authorList>
    </citation>
    <scope>NUCLEOTIDE SEQUENCE [LARGE SCALE GENOMIC DNA]</scope>
    <source>
        <strain evidence="2 3">AG-B5</strain>
    </source>
</reference>
<gene>
    <name evidence="2" type="ORF">K7432_000511</name>
</gene>
<feature type="compositionally biased region" description="Basic and acidic residues" evidence="1">
    <location>
        <begin position="753"/>
        <end position="763"/>
    </location>
</feature>
<feature type="compositionally biased region" description="Low complexity" evidence="1">
    <location>
        <begin position="771"/>
        <end position="786"/>
    </location>
</feature>
<feature type="compositionally biased region" description="Polar residues" evidence="1">
    <location>
        <begin position="811"/>
        <end position="822"/>
    </location>
</feature>
<keyword evidence="3" id="KW-1185">Reference proteome</keyword>
<feature type="compositionally biased region" description="Acidic residues" evidence="1">
    <location>
        <begin position="92"/>
        <end position="101"/>
    </location>
</feature>
<feature type="compositionally biased region" description="Polar residues" evidence="1">
    <location>
        <begin position="1000"/>
        <end position="1018"/>
    </location>
</feature>
<organism evidence="2 3">
    <name type="scientific">Basidiobolus ranarum</name>
    <dbReference type="NCBI Taxonomy" id="34480"/>
    <lineage>
        <taxon>Eukaryota</taxon>
        <taxon>Fungi</taxon>
        <taxon>Fungi incertae sedis</taxon>
        <taxon>Zoopagomycota</taxon>
        <taxon>Entomophthoromycotina</taxon>
        <taxon>Basidiobolomycetes</taxon>
        <taxon>Basidiobolales</taxon>
        <taxon>Basidiobolaceae</taxon>
        <taxon>Basidiobolus</taxon>
    </lineage>
</organism>
<feature type="compositionally biased region" description="Polar residues" evidence="1">
    <location>
        <begin position="918"/>
        <end position="986"/>
    </location>
</feature>
<dbReference type="Proteomes" id="UP001479436">
    <property type="component" value="Unassembled WGS sequence"/>
</dbReference>
<feature type="compositionally biased region" description="Polar residues" evidence="1">
    <location>
        <begin position="229"/>
        <end position="242"/>
    </location>
</feature>
<feature type="compositionally biased region" description="Low complexity" evidence="1">
    <location>
        <begin position="398"/>
        <end position="410"/>
    </location>
</feature>
<evidence type="ECO:0000313" key="2">
    <source>
        <dbReference type="EMBL" id="KAK9768679.1"/>
    </source>
</evidence>
<feature type="region of interest" description="Disordered" evidence="1">
    <location>
        <begin position="342"/>
        <end position="367"/>
    </location>
</feature>
<feature type="compositionally biased region" description="Low complexity" evidence="1">
    <location>
        <begin position="315"/>
        <end position="327"/>
    </location>
</feature>
<evidence type="ECO:0000256" key="1">
    <source>
        <dbReference type="SAM" id="MobiDB-lite"/>
    </source>
</evidence>
<evidence type="ECO:0000313" key="3">
    <source>
        <dbReference type="Proteomes" id="UP001479436"/>
    </source>
</evidence>
<feature type="compositionally biased region" description="Low complexity" evidence="1">
    <location>
        <begin position="1288"/>
        <end position="1297"/>
    </location>
</feature>
<feature type="region of interest" description="Disordered" evidence="1">
    <location>
        <begin position="479"/>
        <end position="500"/>
    </location>
</feature>
<feature type="compositionally biased region" description="Basic and acidic residues" evidence="1">
    <location>
        <begin position="114"/>
        <end position="143"/>
    </location>
</feature>
<feature type="region of interest" description="Disordered" evidence="1">
    <location>
        <begin position="226"/>
        <end position="292"/>
    </location>
</feature>
<feature type="region of interest" description="Disordered" evidence="1">
    <location>
        <begin position="304"/>
        <end position="327"/>
    </location>
</feature>
<feature type="compositionally biased region" description="Low complexity" evidence="1">
    <location>
        <begin position="1216"/>
        <end position="1230"/>
    </location>
</feature>
<feature type="region of interest" description="Disordered" evidence="1">
    <location>
        <begin position="1050"/>
        <end position="1078"/>
    </location>
</feature>
<feature type="compositionally biased region" description="Low complexity" evidence="1">
    <location>
        <begin position="987"/>
        <end position="999"/>
    </location>
</feature>
<feature type="compositionally biased region" description="Polar residues" evidence="1">
    <location>
        <begin position="829"/>
        <end position="843"/>
    </location>
</feature>
<protein>
    <submittedName>
        <fullName evidence="2">Uncharacterized protein</fullName>
    </submittedName>
</protein>
<feature type="compositionally biased region" description="Low complexity" evidence="1">
    <location>
        <begin position="1135"/>
        <end position="1144"/>
    </location>
</feature>